<accession>A0A1G2S7N0</accession>
<feature type="domain" description="Large ribosomal subunit protein uL15/eL18" evidence="6">
    <location>
        <begin position="78"/>
        <end position="148"/>
    </location>
</feature>
<sequence>MQLHELKRNHPNKKERNVGRGGKRGKTSGRGTKGQKARSGHKIRPEIRDRIKKMPKRRGHGKNRARTVVATRVYPTAVTLEAIAGVFNSGARVTPDLLIERGVVKMSKGKMPKIKIVGEGAFEKKLHVMGCVVSAGALAAITKAGGTVAK</sequence>
<keyword evidence="3 4" id="KW-0687">Ribonucleoprotein</keyword>
<dbReference type="PANTHER" id="PTHR12934">
    <property type="entry name" value="50S RIBOSOMAL PROTEIN L15"/>
    <property type="match status" value="1"/>
</dbReference>
<dbReference type="EMBL" id="MHUS01000019">
    <property type="protein sequence ID" value="OHA80718.1"/>
    <property type="molecule type" value="Genomic_DNA"/>
</dbReference>
<comment type="subunit">
    <text evidence="4">Part of the 50S ribosomal subunit.</text>
</comment>
<evidence type="ECO:0000256" key="1">
    <source>
        <dbReference type="ARBA" id="ARBA00007320"/>
    </source>
</evidence>
<gene>
    <name evidence="4" type="primary">rplO</name>
    <name evidence="7" type="ORF">A2675_02375</name>
</gene>
<feature type="compositionally biased region" description="Basic residues" evidence="5">
    <location>
        <begin position="50"/>
        <end position="65"/>
    </location>
</feature>
<dbReference type="InterPro" id="IPR030878">
    <property type="entry name" value="Ribosomal_uL15"/>
</dbReference>
<dbReference type="SUPFAM" id="SSF52080">
    <property type="entry name" value="Ribosomal proteins L15p and L18e"/>
    <property type="match status" value="1"/>
</dbReference>
<evidence type="ECO:0000256" key="2">
    <source>
        <dbReference type="ARBA" id="ARBA00022980"/>
    </source>
</evidence>
<evidence type="ECO:0000313" key="7">
    <source>
        <dbReference type="EMBL" id="OHA80718.1"/>
    </source>
</evidence>
<dbReference type="PANTHER" id="PTHR12934:SF11">
    <property type="entry name" value="LARGE RIBOSOMAL SUBUNIT PROTEIN UL15M"/>
    <property type="match status" value="1"/>
</dbReference>
<dbReference type="AlphaFoldDB" id="A0A1G2S7N0"/>
<comment type="similarity">
    <text evidence="1 4">Belongs to the universal ribosomal protein uL15 family.</text>
</comment>
<evidence type="ECO:0000259" key="6">
    <source>
        <dbReference type="Pfam" id="PF00828"/>
    </source>
</evidence>
<keyword evidence="4" id="KW-0694">RNA-binding</keyword>
<comment type="caution">
    <text evidence="7">The sequence shown here is derived from an EMBL/GenBank/DDBJ whole genome shotgun (WGS) entry which is preliminary data.</text>
</comment>
<feature type="region of interest" description="Disordered" evidence="5">
    <location>
        <begin position="1"/>
        <end position="65"/>
    </location>
</feature>
<evidence type="ECO:0000313" key="8">
    <source>
        <dbReference type="Proteomes" id="UP000176997"/>
    </source>
</evidence>
<feature type="compositionally biased region" description="Basic residues" evidence="5">
    <location>
        <begin position="21"/>
        <end position="42"/>
    </location>
</feature>
<feature type="compositionally biased region" description="Basic and acidic residues" evidence="5">
    <location>
        <begin position="1"/>
        <end position="18"/>
    </location>
</feature>
<dbReference type="STRING" id="1802723.A2675_02375"/>
<organism evidence="7 8">
    <name type="scientific">Candidatus Yonathbacteria bacterium RIFCSPHIGHO2_01_FULL_51_10</name>
    <dbReference type="NCBI Taxonomy" id="1802723"/>
    <lineage>
        <taxon>Bacteria</taxon>
        <taxon>Candidatus Yonathiibacteriota</taxon>
    </lineage>
</organism>
<keyword evidence="4" id="KW-0699">rRNA-binding</keyword>
<dbReference type="Gene3D" id="3.100.10.10">
    <property type="match status" value="1"/>
</dbReference>
<dbReference type="GO" id="GO:0006412">
    <property type="term" value="P:translation"/>
    <property type="evidence" value="ECO:0007669"/>
    <property type="project" value="UniProtKB-UniRule"/>
</dbReference>
<evidence type="ECO:0000256" key="5">
    <source>
        <dbReference type="SAM" id="MobiDB-lite"/>
    </source>
</evidence>
<dbReference type="InterPro" id="IPR021131">
    <property type="entry name" value="Ribosomal_uL15/eL18"/>
</dbReference>
<dbReference type="HAMAP" id="MF_01341">
    <property type="entry name" value="Ribosomal_uL15"/>
    <property type="match status" value="1"/>
</dbReference>
<dbReference type="Pfam" id="PF00828">
    <property type="entry name" value="Ribosomal_L27A"/>
    <property type="match status" value="1"/>
</dbReference>
<reference evidence="7 8" key="1">
    <citation type="journal article" date="2016" name="Nat. Commun.">
        <title>Thousands of microbial genomes shed light on interconnected biogeochemical processes in an aquifer system.</title>
        <authorList>
            <person name="Anantharaman K."/>
            <person name="Brown C.T."/>
            <person name="Hug L.A."/>
            <person name="Sharon I."/>
            <person name="Castelle C.J."/>
            <person name="Probst A.J."/>
            <person name="Thomas B.C."/>
            <person name="Singh A."/>
            <person name="Wilkins M.J."/>
            <person name="Karaoz U."/>
            <person name="Brodie E.L."/>
            <person name="Williams K.H."/>
            <person name="Hubbard S.S."/>
            <person name="Banfield J.F."/>
        </authorList>
    </citation>
    <scope>NUCLEOTIDE SEQUENCE [LARGE SCALE GENOMIC DNA]</scope>
</reference>
<evidence type="ECO:0000256" key="3">
    <source>
        <dbReference type="ARBA" id="ARBA00023274"/>
    </source>
</evidence>
<dbReference type="Proteomes" id="UP000176997">
    <property type="component" value="Unassembled WGS sequence"/>
</dbReference>
<dbReference type="InterPro" id="IPR005749">
    <property type="entry name" value="Ribosomal_uL15_bac-type"/>
</dbReference>
<dbReference type="GO" id="GO:0022625">
    <property type="term" value="C:cytosolic large ribosomal subunit"/>
    <property type="evidence" value="ECO:0007669"/>
    <property type="project" value="TreeGrafter"/>
</dbReference>
<keyword evidence="2 4" id="KW-0689">Ribosomal protein</keyword>
<protein>
    <recommendedName>
        <fullName evidence="4">Large ribosomal subunit protein uL15</fullName>
    </recommendedName>
</protein>
<evidence type="ECO:0000256" key="4">
    <source>
        <dbReference type="HAMAP-Rule" id="MF_01341"/>
    </source>
</evidence>
<proteinExistence type="inferred from homology"/>
<dbReference type="InterPro" id="IPR036227">
    <property type="entry name" value="Ribosomal_uL15/eL18_sf"/>
</dbReference>
<name>A0A1G2S7N0_9BACT</name>
<dbReference type="GO" id="GO:0019843">
    <property type="term" value="F:rRNA binding"/>
    <property type="evidence" value="ECO:0007669"/>
    <property type="project" value="UniProtKB-UniRule"/>
</dbReference>
<dbReference type="GO" id="GO:0003735">
    <property type="term" value="F:structural constituent of ribosome"/>
    <property type="evidence" value="ECO:0007669"/>
    <property type="project" value="InterPro"/>
</dbReference>
<comment type="function">
    <text evidence="4">Binds to the 23S rRNA.</text>
</comment>